<dbReference type="EMBL" id="UYJE01009423">
    <property type="protein sequence ID" value="VDI73388.1"/>
    <property type="molecule type" value="Genomic_DNA"/>
</dbReference>
<proteinExistence type="predicted"/>
<gene>
    <name evidence="1" type="ORF">MGAL_10B044519</name>
</gene>
<reference evidence="1" key="1">
    <citation type="submission" date="2018-11" db="EMBL/GenBank/DDBJ databases">
        <authorList>
            <person name="Alioto T."/>
            <person name="Alioto T."/>
        </authorList>
    </citation>
    <scope>NUCLEOTIDE SEQUENCE</scope>
</reference>
<comment type="caution">
    <text evidence="1">The sequence shown here is derived from an EMBL/GenBank/DDBJ whole genome shotgun (WGS) entry which is preliminary data.</text>
</comment>
<evidence type="ECO:0000313" key="2">
    <source>
        <dbReference type="Proteomes" id="UP000596742"/>
    </source>
</evidence>
<dbReference type="Proteomes" id="UP000596742">
    <property type="component" value="Unassembled WGS sequence"/>
</dbReference>
<dbReference type="AlphaFoldDB" id="A0A8B6H352"/>
<evidence type="ECO:0000313" key="1">
    <source>
        <dbReference type="EMBL" id="VDI73388.1"/>
    </source>
</evidence>
<sequence>MADHNVQLKQLLRIQEKITTHQKLIESQIRQSDQRLFRSTIDENISVQVQQLTRKSVLEGIAKMLAKVKEATDKQIESLAHCDRDTDFTLDSSMDSTNSQYYGPSILNLKSDKFAGPITELFTLQRNV</sequence>
<protein>
    <submittedName>
        <fullName evidence="1">Uncharacterized protein</fullName>
    </submittedName>
</protein>
<accession>A0A8B6H352</accession>
<name>A0A8B6H352_MYTGA</name>
<organism evidence="1 2">
    <name type="scientific">Mytilus galloprovincialis</name>
    <name type="common">Mediterranean mussel</name>
    <dbReference type="NCBI Taxonomy" id="29158"/>
    <lineage>
        <taxon>Eukaryota</taxon>
        <taxon>Metazoa</taxon>
        <taxon>Spiralia</taxon>
        <taxon>Lophotrochozoa</taxon>
        <taxon>Mollusca</taxon>
        <taxon>Bivalvia</taxon>
        <taxon>Autobranchia</taxon>
        <taxon>Pteriomorphia</taxon>
        <taxon>Mytilida</taxon>
        <taxon>Mytiloidea</taxon>
        <taxon>Mytilidae</taxon>
        <taxon>Mytilinae</taxon>
        <taxon>Mytilus</taxon>
    </lineage>
</organism>
<dbReference type="OrthoDB" id="6103048at2759"/>
<keyword evidence="2" id="KW-1185">Reference proteome</keyword>